<dbReference type="RefSeq" id="WP_212507264.1">
    <property type="nucleotide sequence ID" value="NZ_CP060696.1"/>
</dbReference>
<keyword evidence="2" id="KW-0521">NADP</keyword>
<dbReference type="GO" id="GO:0016491">
    <property type="term" value="F:oxidoreductase activity"/>
    <property type="evidence" value="ECO:0007669"/>
    <property type="project" value="UniProtKB-KW"/>
</dbReference>
<dbReference type="InterPro" id="IPR020904">
    <property type="entry name" value="Sc_DH/Rdtase_CS"/>
</dbReference>
<accession>A0A7G9WHN7</accession>
<protein>
    <submittedName>
        <fullName evidence="4">SDR family NAD(P)-dependent oxidoreductase</fullName>
    </submittedName>
</protein>
<dbReference type="PANTHER" id="PTHR43391:SF14">
    <property type="entry name" value="DEHYDROGENASE_REDUCTASE SDR FAMILY PROTEIN 7-LIKE"/>
    <property type="match status" value="1"/>
</dbReference>
<organism evidence="4 5">
    <name type="scientific">Caproicibacterium amylolyticum</name>
    <dbReference type="NCBI Taxonomy" id="2766537"/>
    <lineage>
        <taxon>Bacteria</taxon>
        <taxon>Bacillati</taxon>
        <taxon>Bacillota</taxon>
        <taxon>Clostridia</taxon>
        <taxon>Eubacteriales</taxon>
        <taxon>Oscillospiraceae</taxon>
        <taxon>Caproicibacterium</taxon>
    </lineage>
</organism>
<evidence type="ECO:0000313" key="4">
    <source>
        <dbReference type="EMBL" id="QNO18199.1"/>
    </source>
</evidence>
<dbReference type="AlphaFoldDB" id="A0A7G9WHN7"/>
<evidence type="ECO:0000256" key="1">
    <source>
        <dbReference type="ARBA" id="ARBA00006484"/>
    </source>
</evidence>
<dbReference type="SUPFAM" id="SSF51735">
    <property type="entry name" value="NAD(P)-binding Rossmann-fold domains"/>
    <property type="match status" value="1"/>
</dbReference>
<evidence type="ECO:0000256" key="3">
    <source>
        <dbReference type="ARBA" id="ARBA00023002"/>
    </source>
</evidence>
<dbReference type="PROSITE" id="PS00061">
    <property type="entry name" value="ADH_SHORT"/>
    <property type="match status" value="1"/>
</dbReference>
<reference evidence="4 5" key="1">
    <citation type="submission" date="2020-08" db="EMBL/GenBank/DDBJ databases">
        <authorList>
            <person name="Ren C."/>
            <person name="Gu Y."/>
            <person name="Xu Y."/>
        </authorList>
    </citation>
    <scope>NUCLEOTIDE SEQUENCE [LARGE SCALE GENOMIC DNA]</scope>
    <source>
        <strain evidence="4 5">LBM18003</strain>
    </source>
</reference>
<dbReference type="KEGG" id="caml:H6X83_00575"/>
<evidence type="ECO:0000313" key="5">
    <source>
        <dbReference type="Proteomes" id="UP000516046"/>
    </source>
</evidence>
<sequence length="257" mass="28821">MRIAVVTGASSGLGREFVRQISENEAVQEIWVIARRKNRLQELAAEIVGVHVRPIPLDLTVKDDIQIFRELLEKEKPDVRILVNAAGFGKIGTYADISPKDCDGMIDLNCRAAVDITVISLPYMREGARILEICSTAGFQPLPGLGLYAASKAFLLRYSRALRWELFPRGIHTTAVCPYWIKDTEFIPTARETKNGRAVQHFPLASHAHSVVRLALWDSRLNLAVSTPSPVSFVHRIAAKFIPHCVMIAIWELLRRM</sequence>
<dbReference type="EMBL" id="CP060696">
    <property type="protein sequence ID" value="QNO18199.1"/>
    <property type="molecule type" value="Genomic_DNA"/>
</dbReference>
<dbReference type="PANTHER" id="PTHR43391">
    <property type="entry name" value="RETINOL DEHYDROGENASE-RELATED"/>
    <property type="match status" value="1"/>
</dbReference>
<dbReference type="InterPro" id="IPR036291">
    <property type="entry name" value="NAD(P)-bd_dom_sf"/>
</dbReference>
<name>A0A7G9WHN7_9FIRM</name>
<dbReference type="InterPro" id="IPR002347">
    <property type="entry name" value="SDR_fam"/>
</dbReference>
<proteinExistence type="inferred from homology"/>
<keyword evidence="5" id="KW-1185">Reference proteome</keyword>
<comment type="similarity">
    <text evidence="1">Belongs to the short-chain dehydrogenases/reductases (SDR) family.</text>
</comment>
<dbReference type="Pfam" id="PF00106">
    <property type="entry name" value="adh_short"/>
    <property type="match status" value="1"/>
</dbReference>
<dbReference type="Gene3D" id="3.40.50.720">
    <property type="entry name" value="NAD(P)-binding Rossmann-like Domain"/>
    <property type="match status" value="1"/>
</dbReference>
<evidence type="ECO:0000256" key="2">
    <source>
        <dbReference type="ARBA" id="ARBA00022857"/>
    </source>
</evidence>
<dbReference type="Proteomes" id="UP000516046">
    <property type="component" value="Chromosome"/>
</dbReference>
<dbReference type="PRINTS" id="PR00081">
    <property type="entry name" value="GDHRDH"/>
</dbReference>
<keyword evidence="3" id="KW-0560">Oxidoreductase</keyword>
<dbReference type="CDD" id="cd05233">
    <property type="entry name" value="SDR_c"/>
    <property type="match status" value="1"/>
</dbReference>
<gene>
    <name evidence="4" type="ORF">H6X83_00575</name>
</gene>
<dbReference type="GO" id="GO:0005829">
    <property type="term" value="C:cytosol"/>
    <property type="evidence" value="ECO:0007669"/>
    <property type="project" value="TreeGrafter"/>
</dbReference>